<comment type="cofactor">
    <cofactor evidence="1">
        <name>[4Fe-4S] cluster</name>
        <dbReference type="ChEBI" id="CHEBI:49883"/>
    </cofactor>
</comment>
<feature type="domain" description="Radical SAM core" evidence="6">
    <location>
        <begin position="56"/>
        <end position="175"/>
    </location>
</feature>
<evidence type="ECO:0000256" key="4">
    <source>
        <dbReference type="ARBA" id="ARBA00023004"/>
    </source>
</evidence>
<accession>A0A5C8F457</accession>
<dbReference type="Gene3D" id="3.20.20.70">
    <property type="entry name" value="Aldolase class I"/>
    <property type="match status" value="1"/>
</dbReference>
<evidence type="ECO:0000256" key="3">
    <source>
        <dbReference type="ARBA" id="ARBA00022723"/>
    </source>
</evidence>
<dbReference type="InterPro" id="IPR023885">
    <property type="entry name" value="4Fe4S-binding_SPASM_dom"/>
</dbReference>
<reference evidence="8 9" key="1">
    <citation type="journal article" date="1992" name="Lakartidningen">
        <title>[Penicillin V and not amoxicillin is the first choice preparation in acute otitis].</title>
        <authorList>
            <person name="Kamme C."/>
            <person name="Lundgren K."/>
            <person name="Prellner K."/>
        </authorList>
    </citation>
    <scope>NUCLEOTIDE SEQUENCE [LARGE SCALE GENOMIC DNA]</scope>
    <source>
        <strain evidence="8 9">PC3714II</strain>
    </source>
</reference>
<organism evidence="8 9">
    <name type="scientific">Brachyspira aalborgi</name>
    <dbReference type="NCBI Taxonomy" id="29522"/>
    <lineage>
        <taxon>Bacteria</taxon>
        <taxon>Pseudomonadati</taxon>
        <taxon>Spirochaetota</taxon>
        <taxon>Spirochaetia</taxon>
        <taxon>Brachyspirales</taxon>
        <taxon>Brachyspiraceae</taxon>
        <taxon>Brachyspira</taxon>
    </lineage>
</organism>
<dbReference type="CDD" id="cd21109">
    <property type="entry name" value="SPASM"/>
    <property type="match status" value="1"/>
</dbReference>
<comment type="caution">
    <text evidence="8">The sequence shown here is derived from an EMBL/GenBank/DDBJ whole genome shotgun (WGS) entry which is preliminary data.</text>
</comment>
<evidence type="ECO:0000256" key="2">
    <source>
        <dbReference type="ARBA" id="ARBA00022691"/>
    </source>
</evidence>
<dbReference type="CDD" id="cd01335">
    <property type="entry name" value="Radical_SAM"/>
    <property type="match status" value="1"/>
</dbReference>
<dbReference type="RefSeq" id="WP_147527136.1">
    <property type="nucleotide sequence ID" value="NZ_SAYG01000009.1"/>
</dbReference>
<keyword evidence="3" id="KW-0479">Metal-binding</keyword>
<dbReference type="PANTHER" id="PTHR11228:SF7">
    <property type="entry name" value="PQQA PEPTIDE CYCLASE"/>
    <property type="match status" value="1"/>
</dbReference>
<sequence>MLNVKLLVDKLFLTKIEKINPRLYRFLTYDIYRRVYSPIINLFRYKDKYFFDEVAIEISTYCNRKCDYCANKNYESKKEFMSEQVFYEIIKQLKGIKFSGIISYAFFNEPLFDERLAKFTKHVKKELPKSIIALTTNGDLLTVEKAIELEKAGIDKFIVTIHDKKPERAYNRLLEVKKVLKYKMRLQTVYDLDLHNMAGEVEIKQYKNYKKRTRCLHALKCLITYSGDVLLCCVDFHRKHVFGNVMSNNILEIWKRGSAIRKELLSKNYARYEMCKKCLEMDN</sequence>
<evidence type="ECO:0000259" key="6">
    <source>
        <dbReference type="Pfam" id="PF04055"/>
    </source>
</evidence>
<dbReference type="GO" id="GO:0046872">
    <property type="term" value="F:metal ion binding"/>
    <property type="evidence" value="ECO:0007669"/>
    <property type="project" value="UniProtKB-KW"/>
</dbReference>
<dbReference type="Pfam" id="PF04055">
    <property type="entry name" value="Radical_SAM"/>
    <property type="match status" value="1"/>
</dbReference>
<evidence type="ECO:0000256" key="1">
    <source>
        <dbReference type="ARBA" id="ARBA00001966"/>
    </source>
</evidence>
<dbReference type="SUPFAM" id="SSF102114">
    <property type="entry name" value="Radical SAM enzymes"/>
    <property type="match status" value="1"/>
</dbReference>
<name>A0A5C8F457_9SPIR</name>
<dbReference type="AlphaFoldDB" id="A0A5C8F457"/>
<dbReference type="InterPro" id="IPR007197">
    <property type="entry name" value="rSAM"/>
</dbReference>
<keyword evidence="4" id="KW-0408">Iron</keyword>
<evidence type="ECO:0000313" key="9">
    <source>
        <dbReference type="Proteomes" id="UP000324574"/>
    </source>
</evidence>
<keyword evidence="5" id="KW-0411">Iron-sulfur</keyword>
<keyword evidence="2" id="KW-0949">S-adenosyl-L-methionine</keyword>
<protein>
    <submittedName>
        <fullName evidence="8">Radical SAM/SPASM domain-containing protein</fullName>
    </submittedName>
</protein>
<dbReference type="InterPro" id="IPR013785">
    <property type="entry name" value="Aldolase_TIM"/>
</dbReference>
<dbReference type="Proteomes" id="UP000324574">
    <property type="component" value="Unassembled WGS sequence"/>
</dbReference>
<dbReference type="Pfam" id="PF13186">
    <property type="entry name" value="SPASM"/>
    <property type="match status" value="1"/>
</dbReference>
<feature type="domain" description="4Fe4S-binding SPASM" evidence="7">
    <location>
        <begin position="221"/>
        <end position="278"/>
    </location>
</feature>
<proteinExistence type="predicted"/>
<dbReference type="InterPro" id="IPR050377">
    <property type="entry name" value="Radical_SAM_PqqE_MftC-like"/>
</dbReference>
<evidence type="ECO:0000256" key="5">
    <source>
        <dbReference type="ARBA" id="ARBA00023014"/>
    </source>
</evidence>
<dbReference type="EMBL" id="SAYG01000009">
    <property type="protein sequence ID" value="TXJ44448.1"/>
    <property type="molecule type" value="Genomic_DNA"/>
</dbReference>
<dbReference type="GO" id="GO:0003824">
    <property type="term" value="F:catalytic activity"/>
    <property type="evidence" value="ECO:0007669"/>
    <property type="project" value="InterPro"/>
</dbReference>
<dbReference type="SFLD" id="SFLDS00029">
    <property type="entry name" value="Radical_SAM"/>
    <property type="match status" value="1"/>
</dbReference>
<dbReference type="GO" id="GO:0051536">
    <property type="term" value="F:iron-sulfur cluster binding"/>
    <property type="evidence" value="ECO:0007669"/>
    <property type="project" value="UniProtKB-KW"/>
</dbReference>
<gene>
    <name evidence="8" type="ORF">EPJ70_09530</name>
</gene>
<dbReference type="InterPro" id="IPR058240">
    <property type="entry name" value="rSAM_sf"/>
</dbReference>
<dbReference type="PANTHER" id="PTHR11228">
    <property type="entry name" value="RADICAL SAM DOMAIN PROTEIN"/>
    <property type="match status" value="1"/>
</dbReference>
<evidence type="ECO:0000313" key="8">
    <source>
        <dbReference type="EMBL" id="TXJ44448.1"/>
    </source>
</evidence>
<evidence type="ECO:0000259" key="7">
    <source>
        <dbReference type="Pfam" id="PF13186"/>
    </source>
</evidence>
<dbReference type="SFLD" id="SFLDG01067">
    <property type="entry name" value="SPASM/twitch_domain_containing"/>
    <property type="match status" value="1"/>
</dbReference>